<evidence type="ECO:0000256" key="5">
    <source>
        <dbReference type="ARBA" id="ARBA00022692"/>
    </source>
</evidence>
<evidence type="ECO:0000256" key="2">
    <source>
        <dbReference type="ARBA" id="ARBA00007935"/>
    </source>
</evidence>
<reference evidence="12" key="2">
    <citation type="submission" date="2018-08" db="EMBL/GenBank/DDBJ databases">
        <authorList>
            <person name="Hornung B."/>
        </authorList>
    </citation>
    <scope>NUCLEOTIDE SEQUENCE [LARGE SCALE GENOMIC DNA]</scope>
</reference>
<dbReference type="GO" id="GO:0005886">
    <property type="term" value="C:plasma membrane"/>
    <property type="evidence" value="ECO:0007669"/>
    <property type="project" value="UniProtKB-SubCell"/>
</dbReference>
<feature type="transmembrane region" description="Helical" evidence="9">
    <location>
        <begin position="318"/>
        <end position="341"/>
    </location>
</feature>
<gene>
    <name evidence="10" type="ORF">D7U36_10605</name>
    <name evidence="11" type="ORF">PROPAUS_1651</name>
</gene>
<evidence type="ECO:0000313" key="12">
    <source>
        <dbReference type="Proteomes" id="UP000263928"/>
    </source>
</evidence>
<name>A0A383S7N4_9ACTN</name>
<dbReference type="InterPro" id="IPR000522">
    <property type="entry name" value="ABC_transptr_permease_BtuC"/>
</dbReference>
<feature type="transmembrane region" description="Helical" evidence="9">
    <location>
        <begin position="43"/>
        <end position="65"/>
    </location>
</feature>
<feature type="transmembrane region" description="Helical" evidence="9">
    <location>
        <begin position="131"/>
        <end position="153"/>
    </location>
</feature>
<dbReference type="FunFam" id="1.10.3470.10:FF:000001">
    <property type="entry name" value="Vitamin B12 ABC transporter permease BtuC"/>
    <property type="match status" value="1"/>
</dbReference>
<feature type="transmembrane region" description="Helical" evidence="9">
    <location>
        <begin position="103"/>
        <end position="124"/>
    </location>
</feature>
<feature type="transmembrane region" description="Helical" evidence="9">
    <location>
        <begin position="279"/>
        <end position="306"/>
    </location>
</feature>
<accession>A0A383S7N4</accession>
<feature type="region of interest" description="Disordered" evidence="8">
    <location>
        <begin position="1"/>
        <end position="34"/>
    </location>
</feature>
<evidence type="ECO:0000313" key="10">
    <source>
        <dbReference type="EMBL" id="RLP07643.1"/>
    </source>
</evidence>
<evidence type="ECO:0000256" key="3">
    <source>
        <dbReference type="ARBA" id="ARBA00022448"/>
    </source>
</evidence>
<evidence type="ECO:0000313" key="13">
    <source>
        <dbReference type="Proteomes" id="UP000279336"/>
    </source>
</evidence>
<dbReference type="InterPro" id="IPR037294">
    <property type="entry name" value="ABC_BtuC-like"/>
</dbReference>
<organism evidence="11 12">
    <name type="scientific">Propionibacterium australiense</name>
    <dbReference type="NCBI Taxonomy" id="119981"/>
    <lineage>
        <taxon>Bacteria</taxon>
        <taxon>Bacillati</taxon>
        <taxon>Actinomycetota</taxon>
        <taxon>Actinomycetes</taxon>
        <taxon>Propionibacteriales</taxon>
        <taxon>Propionibacteriaceae</taxon>
        <taxon>Propionibacterium</taxon>
    </lineage>
</organism>
<keyword evidence="12" id="KW-1185">Reference proteome</keyword>
<evidence type="ECO:0000313" key="11">
    <source>
        <dbReference type="EMBL" id="SYZ33731.1"/>
    </source>
</evidence>
<dbReference type="SUPFAM" id="SSF81345">
    <property type="entry name" value="ABC transporter involved in vitamin B12 uptake, BtuC"/>
    <property type="match status" value="1"/>
</dbReference>
<feature type="transmembrane region" description="Helical" evidence="9">
    <location>
        <begin position="238"/>
        <end position="259"/>
    </location>
</feature>
<dbReference type="PANTHER" id="PTHR30472:SF25">
    <property type="entry name" value="ABC TRANSPORTER PERMEASE PROTEIN MJ0876-RELATED"/>
    <property type="match status" value="1"/>
</dbReference>
<feature type="compositionally biased region" description="Basic residues" evidence="8">
    <location>
        <begin position="1"/>
        <end position="10"/>
    </location>
</feature>
<comment type="subcellular location">
    <subcellularLocation>
        <location evidence="1">Cell membrane</location>
        <topology evidence="1">Multi-pass membrane protein</topology>
    </subcellularLocation>
</comment>
<keyword evidence="4" id="KW-1003">Cell membrane</keyword>
<dbReference type="EMBL" id="RCIW01000017">
    <property type="protein sequence ID" value="RLP07643.1"/>
    <property type="molecule type" value="Genomic_DNA"/>
</dbReference>
<evidence type="ECO:0000256" key="9">
    <source>
        <dbReference type="SAM" id="Phobius"/>
    </source>
</evidence>
<keyword evidence="7 9" id="KW-0472">Membrane</keyword>
<dbReference type="AlphaFoldDB" id="A0A383S7N4"/>
<feature type="compositionally biased region" description="Low complexity" evidence="8">
    <location>
        <begin position="11"/>
        <end position="21"/>
    </location>
</feature>
<feature type="transmembrane region" description="Helical" evidence="9">
    <location>
        <begin position="347"/>
        <end position="365"/>
    </location>
</feature>
<dbReference type="Proteomes" id="UP000279336">
    <property type="component" value="Unassembled WGS sequence"/>
</dbReference>
<dbReference type="Pfam" id="PF01032">
    <property type="entry name" value="FecCD"/>
    <property type="match status" value="1"/>
</dbReference>
<dbReference type="CDD" id="cd06550">
    <property type="entry name" value="TM_ABC_iron-siderophores_like"/>
    <property type="match status" value="1"/>
</dbReference>
<keyword evidence="3" id="KW-0813">Transport</keyword>
<dbReference type="GO" id="GO:0022857">
    <property type="term" value="F:transmembrane transporter activity"/>
    <property type="evidence" value="ECO:0007669"/>
    <property type="project" value="InterPro"/>
</dbReference>
<protein>
    <submittedName>
        <fullName evidence="10">Iron ABC transporter permease</fullName>
    </submittedName>
    <submittedName>
        <fullName evidence="11">TM_ABC_iron-siderophores_like</fullName>
    </submittedName>
</protein>
<dbReference type="EMBL" id="UNQJ01000011">
    <property type="protein sequence ID" value="SYZ33731.1"/>
    <property type="molecule type" value="Genomic_DNA"/>
</dbReference>
<evidence type="ECO:0000256" key="7">
    <source>
        <dbReference type="ARBA" id="ARBA00023136"/>
    </source>
</evidence>
<dbReference type="Gene3D" id="1.10.3470.10">
    <property type="entry name" value="ABC transporter involved in vitamin B12 uptake, BtuC"/>
    <property type="match status" value="1"/>
</dbReference>
<dbReference type="PANTHER" id="PTHR30472">
    <property type="entry name" value="FERRIC ENTEROBACTIN TRANSPORT SYSTEM PERMEASE PROTEIN"/>
    <property type="match status" value="1"/>
</dbReference>
<sequence length="372" mass="37671">MSTLQRRRTNRAPAGRAGAVPAGPPRPAAADARSRRGPALRRIGLIAILLAVSPALTIAMGPAAVPLHDVFGVIASHVPGLPVDITWDRTTDAIVWQTRLPRIIGAMAVGAILGVAGVVMQAIVRNPLAEPYVLGVSSGASTGAALAMIVLGISSGTGVGLLAFAGAALATAAVLAVAGRTHSPLHLVLGGLAVGFGFQALTNLIIFSADSAEAGQSVAFWMLGSMARIGNGDLPRMITTAVVLVVAMALLGPVLDALASGDRTAQSVGIEPGRARIGLLIPVSAAVAIAVAGAGGIGFIGLIIPHLMRSFIGHSHRLLVVGTALAAALFCVWTDTVARIVFSPAELPLGVITGLVGAPFLIVIIRRSRATW</sequence>
<feature type="transmembrane region" description="Helical" evidence="9">
    <location>
        <begin position="159"/>
        <end position="178"/>
    </location>
</feature>
<reference evidence="10 13" key="3">
    <citation type="submission" date="2018-10" db="EMBL/GenBank/DDBJ databases">
        <title>Propionibacterium australiense Genome Sequencing and Assembly.</title>
        <authorList>
            <person name="Bernier A.-M."/>
            <person name="Bernard K."/>
        </authorList>
    </citation>
    <scope>NUCLEOTIDE SEQUENCE [LARGE SCALE GENOMIC DNA]</scope>
    <source>
        <strain evidence="10 13">NML98A078</strain>
    </source>
</reference>
<keyword evidence="5 9" id="KW-0812">Transmembrane</keyword>
<evidence type="ECO:0000256" key="8">
    <source>
        <dbReference type="SAM" id="MobiDB-lite"/>
    </source>
</evidence>
<dbReference type="OrthoDB" id="9782305at2"/>
<evidence type="ECO:0000256" key="6">
    <source>
        <dbReference type="ARBA" id="ARBA00022989"/>
    </source>
</evidence>
<evidence type="ECO:0000256" key="1">
    <source>
        <dbReference type="ARBA" id="ARBA00004651"/>
    </source>
</evidence>
<feature type="transmembrane region" description="Helical" evidence="9">
    <location>
        <begin position="185"/>
        <end position="208"/>
    </location>
</feature>
<reference evidence="11" key="1">
    <citation type="submission" date="2018-08" db="EMBL/GenBank/DDBJ databases">
        <authorList>
            <person name="Ferrada E.E."/>
            <person name="Latorre B.A."/>
        </authorList>
    </citation>
    <scope>NUCLEOTIDE SEQUENCE [LARGE SCALE GENOMIC DNA]</scope>
    <source>
        <strain evidence="11">Propionibacterium_australiense1</strain>
    </source>
</reference>
<dbReference type="RefSeq" id="WP_119162067.1">
    <property type="nucleotide sequence ID" value="NZ_LR134442.1"/>
</dbReference>
<evidence type="ECO:0000256" key="4">
    <source>
        <dbReference type="ARBA" id="ARBA00022475"/>
    </source>
</evidence>
<dbReference type="Proteomes" id="UP000263928">
    <property type="component" value="Unassembled WGS sequence"/>
</dbReference>
<comment type="similarity">
    <text evidence="2">Belongs to the binding-protein-dependent transport system permease family. FecCD subfamily.</text>
</comment>
<proteinExistence type="inferred from homology"/>
<keyword evidence="6 9" id="KW-1133">Transmembrane helix</keyword>